<dbReference type="RefSeq" id="WP_245883385.1">
    <property type="nucleotide sequence ID" value="NZ_CP025066.1"/>
</dbReference>
<reference evidence="2" key="1">
    <citation type="submission" date="2017-11" db="EMBL/GenBank/DDBJ databases">
        <title>Phenotypic and genomic properties of facultatively anaerobic sulfur-reducing natronoarchaea from hypersaline soda lakes.</title>
        <authorList>
            <person name="Sorokin D.Y."/>
            <person name="Kublanov I.V."/>
            <person name="Roman P."/>
            <person name="Sinninghe Damste J.S."/>
            <person name="Golyshin P.N."/>
            <person name="Rojo D."/>
            <person name="Ciordia S."/>
            <person name="Mena M.D.C."/>
            <person name="Ferrer M."/>
            <person name="Messina E."/>
            <person name="Smedile F."/>
            <person name="La Spada G."/>
            <person name="La Cono V."/>
            <person name="Yakimov M.M."/>
        </authorList>
    </citation>
    <scope>NUCLEOTIDE SEQUENCE [LARGE SCALE GENOMIC DNA]</scope>
    <source>
        <strain evidence="2">AArc-Sl</strain>
    </source>
</reference>
<accession>A0A343TII3</accession>
<keyword evidence="2" id="KW-1185">Reference proteome</keyword>
<dbReference type="EMBL" id="CP025066">
    <property type="protein sequence ID" value="AUX08905.1"/>
    <property type="molecule type" value="Genomic_DNA"/>
</dbReference>
<dbReference type="Proteomes" id="UP000263012">
    <property type="component" value="Chromosome"/>
</dbReference>
<dbReference type="GeneID" id="71812017"/>
<evidence type="ECO:0000313" key="2">
    <source>
        <dbReference type="Proteomes" id="UP000263012"/>
    </source>
</evidence>
<name>A0A343TII3_9EURY</name>
<gene>
    <name evidence="1" type="ORF">AArcSl_1273</name>
</gene>
<evidence type="ECO:0000313" key="1">
    <source>
        <dbReference type="EMBL" id="AUX08905.1"/>
    </source>
</evidence>
<dbReference type="KEGG" id="hdf:AArcSl_1273"/>
<dbReference type="PROSITE" id="PS51257">
    <property type="entry name" value="PROKAR_LIPOPROTEIN"/>
    <property type="match status" value="1"/>
</dbReference>
<protein>
    <submittedName>
        <fullName evidence="1">Uncharacterized protein</fullName>
    </submittedName>
</protein>
<dbReference type="AlphaFoldDB" id="A0A343TII3"/>
<proteinExistence type="predicted"/>
<organism evidence="1 2">
    <name type="scientific">Halalkaliarchaeum desulfuricum</name>
    <dbReference type="NCBI Taxonomy" id="2055893"/>
    <lineage>
        <taxon>Archaea</taxon>
        <taxon>Methanobacteriati</taxon>
        <taxon>Methanobacteriota</taxon>
        <taxon>Stenosarchaea group</taxon>
        <taxon>Halobacteria</taxon>
        <taxon>Halobacteriales</taxon>
        <taxon>Haloferacaceae</taxon>
        <taxon>Halalkaliarchaeum</taxon>
    </lineage>
</organism>
<sequence length="319" mass="34825">MRRRALLSSVAAASTAGLAGCLSVGGGCSQGRTVIFTPVDPDDIADREAAPATEDRPELLETLVDRVLAAGDVEVETTYRDPLGWLTYYRSGNDYYEFTSTVVTDGEVTGPQYRLRRDEDVPSDPVPADTLSYAELPFQDRLRVGEAVDYQPELFAVRERDRGFESRPFVAGYLDPDAEADSHLTAGIEESYLGVDEGHFAIDDVGGGTASARRLAYAAEHVAGDTEEFADVILAERGTSMDSPPEEVEQLLLTAREEDGRLEVCDDDPGDEGEVDPNQEAANALQAYLSELESEVAGDLEYVRYEGEWHRIAISGWDV</sequence>